<gene>
    <name evidence="2" type="ORF">VSU01S_31010</name>
</gene>
<organism evidence="2 3">
    <name type="scientific">Vibrio superstes NBRC 103154</name>
    <dbReference type="NCBI Taxonomy" id="1219062"/>
    <lineage>
        <taxon>Bacteria</taxon>
        <taxon>Pseudomonadati</taxon>
        <taxon>Pseudomonadota</taxon>
        <taxon>Gammaproteobacteria</taxon>
        <taxon>Vibrionales</taxon>
        <taxon>Vibrionaceae</taxon>
        <taxon>Vibrio</taxon>
    </lineage>
</organism>
<dbReference type="AlphaFoldDB" id="A0A511QVT3"/>
<feature type="transmembrane region" description="Helical" evidence="1">
    <location>
        <begin position="231"/>
        <end position="252"/>
    </location>
</feature>
<name>A0A511QVT3_9VIBR</name>
<accession>A0A511QVT3</accession>
<dbReference type="Proteomes" id="UP000321113">
    <property type="component" value="Unassembled WGS sequence"/>
</dbReference>
<reference evidence="2 3" key="1">
    <citation type="submission" date="2019-07" db="EMBL/GenBank/DDBJ databases">
        <title>Whole genome shotgun sequence of Vibrio superstes NBRC 103154.</title>
        <authorList>
            <person name="Hosoyama A."/>
            <person name="Uohara A."/>
            <person name="Ohji S."/>
            <person name="Ichikawa N."/>
        </authorList>
    </citation>
    <scope>NUCLEOTIDE SEQUENCE [LARGE SCALE GENOMIC DNA]</scope>
    <source>
        <strain evidence="2 3">NBRC 103154</strain>
    </source>
</reference>
<protein>
    <submittedName>
        <fullName evidence="2">Uncharacterized protein</fullName>
    </submittedName>
</protein>
<dbReference type="OrthoDB" id="10009248at2"/>
<keyword evidence="1" id="KW-0812">Transmembrane</keyword>
<comment type="caution">
    <text evidence="2">The sequence shown here is derived from an EMBL/GenBank/DDBJ whole genome shotgun (WGS) entry which is preliminary data.</text>
</comment>
<feature type="transmembrane region" description="Helical" evidence="1">
    <location>
        <begin position="168"/>
        <end position="186"/>
    </location>
</feature>
<keyword evidence="1" id="KW-1133">Transmembrane helix</keyword>
<keyword evidence="3" id="KW-1185">Reference proteome</keyword>
<dbReference type="EMBL" id="BJXK01000014">
    <property type="protein sequence ID" value="GEM80856.1"/>
    <property type="molecule type" value="Genomic_DNA"/>
</dbReference>
<feature type="transmembrane region" description="Helical" evidence="1">
    <location>
        <begin position="84"/>
        <end position="106"/>
    </location>
</feature>
<evidence type="ECO:0000313" key="3">
    <source>
        <dbReference type="Proteomes" id="UP000321113"/>
    </source>
</evidence>
<feature type="transmembrane region" description="Helical" evidence="1">
    <location>
        <begin position="207"/>
        <end position="225"/>
    </location>
</feature>
<keyword evidence="1" id="KW-0472">Membrane</keyword>
<sequence length="263" mass="30615">MGLINRFKENNRRTADFFRMMPHMFRMFRVQTSIPLIKIALLVFSSKFINMVVMFIPLKMLFVLSGSKNIEVLHEMEQSVGRDLYIGGMLAIIAFLYIFSVVVSILKVKLVNKQKNHLEIKNYYIRERVLQRPVILKTYGPFCQVLADVLLVSTVIFTLFVVNYYYALYYLFIVTIYIIIVEQWAFSTHSPRLMTKLGIDSKQFINISGVFIFFLSFVGIIAVILNLEISVIFAVLMLILSRLGFGALKSFFNCQIKLRTYFL</sequence>
<evidence type="ECO:0000256" key="1">
    <source>
        <dbReference type="SAM" id="Phobius"/>
    </source>
</evidence>
<evidence type="ECO:0000313" key="2">
    <source>
        <dbReference type="EMBL" id="GEM80856.1"/>
    </source>
</evidence>
<proteinExistence type="predicted"/>
<feature type="transmembrane region" description="Helical" evidence="1">
    <location>
        <begin position="36"/>
        <end position="64"/>
    </location>
</feature>
<dbReference type="RefSeq" id="WP_119008180.1">
    <property type="nucleotide sequence ID" value="NZ_BJXK01000014.1"/>
</dbReference>
<feature type="transmembrane region" description="Helical" evidence="1">
    <location>
        <begin position="142"/>
        <end position="162"/>
    </location>
</feature>